<protein>
    <submittedName>
        <fullName evidence="1">Uncharacterized protein</fullName>
    </submittedName>
</protein>
<reference evidence="1 2" key="1">
    <citation type="submission" date="2009-01" db="EMBL/GenBank/DDBJ databases">
        <authorList>
            <person name="Fulton L."/>
            <person name="Clifton S."/>
            <person name="Fulton B."/>
            <person name="Xu J."/>
            <person name="Minx P."/>
            <person name="Pepin K.H."/>
            <person name="Johnson M."/>
            <person name="Bhonagiri V."/>
            <person name="Nash W.E."/>
            <person name="Mardis E.R."/>
            <person name="Wilson R.K."/>
        </authorList>
    </citation>
    <scope>NUCLEOTIDE SEQUENCE [LARGE SCALE GENOMIC DNA]</scope>
    <source>
        <strain evidence="1 2">DSM 5476</strain>
    </source>
</reference>
<proteinExistence type="predicted"/>
<gene>
    <name evidence="1" type="ORF">CLOSTMETH_03800</name>
</gene>
<sequence>MQTTTFPLALSDDGCGCLHFTDLCSVFKKEFDFLFQAFKRL</sequence>
<accession>C0EIV4</accession>
<evidence type="ECO:0000313" key="1">
    <source>
        <dbReference type="EMBL" id="EEG28616.1"/>
    </source>
</evidence>
<dbReference type="AlphaFoldDB" id="C0EIV4"/>
<comment type="caution">
    <text evidence="1">The sequence shown here is derived from an EMBL/GenBank/DDBJ whole genome shotgun (WGS) entry which is preliminary data.</text>
</comment>
<keyword evidence="2" id="KW-1185">Reference proteome</keyword>
<organism evidence="1 2">
    <name type="scientific">[Clostridium] methylpentosum DSM 5476</name>
    <dbReference type="NCBI Taxonomy" id="537013"/>
    <lineage>
        <taxon>Bacteria</taxon>
        <taxon>Bacillati</taxon>
        <taxon>Bacillota</taxon>
        <taxon>Clostridia</taxon>
        <taxon>Eubacteriales</taxon>
        <taxon>Oscillospiraceae</taxon>
        <taxon>Oscillospiraceae incertae sedis</taxon>
    </lineage>
</organism>
<reference evidence="1 2" key="2">
    <citation type="submission" date="2009-02" db="EMBL/GenBank/DDBJ databases">
        <title>Draft genome sequence of Clostridium methylpentosum (DSM 5476).</title>
        <authorList>
            <person name="Sudarsanam P."/>
            <person name="Ley R."/>
            <person name="Guruge J."/>
            <person name="Turnbaugh P.J."/>
            <person name="Mahowald M."/>
            <person name="Liep D."/>
            <person name="Gordon J."/>
        </authorList>
    </citation>
    <scope>NUCLEOTIDE SEQUENCE [LARGE SCALE GENOMIC DNA]</scope>
    <source>
        <strain evidence="1 2">DSM 5476</strain>
    </source>
</reference>
<name>C0EIV4_9FIRM</name>
<dbReference type="Proteomes" id="UP000003340">
    <property type="component" value="Unassembled WGS sequence"/>
</dbReference>
<dbReference type="HOGENOM" id="CLU_3268142_0_0_9"/>
<dbReference type="EMBL" id="ACEC01000130">
    <property type="protein sequence ID" value="EEG28616.1"/>
    <property type="molecule type" value="Genomic_DNA"/>
</dbReference>
<evidence type="ECO:0000313" key="2">
    <source>
        <dbReference type="Proteomes" id="UP000003340"/>
    </source>
</evidence>